<reference evidence="1" key="1">
    <citation type="journal article" date="2015" name="Nature">
        <title>Complex archaea that bridge the gap between prokaryotes and eukaryotes.</title>
        <authorList>
            <person name="Spang A."/>
            <person name="Saw J.H."/>
            <person name="Jorgensen S.L."/>
            <person name="Zaremba-Niedzwiedzka K."/>
            <person name="Martijn J."/>
            <person name="Lind A.E."/>
            <person name="van Eijk R."/>
            <person name="Schleper C."/>
            <person name="Guy L."/>
            <person name="Ettema T.J."/>
        </authorList>
    </citation>
    <scope>NUCLEOTIDE SEQUENCE</scope>
</reference>
<dbReference type="AlphaFoldDB" id="A0A0F9MQM2"/>
<protein>
    <submittedName>
        <fullName evidence="1">Uncharacterized protein</fullName>
    </submittedName>
</protein>
<comment type="caution">
    <text evidence="1">The sequence shown here is derived from an EMBL/GenBank/DDBJ whole genome shotgun (WGS) entry which is preliminary data.</text>
</comment>
<dbReference type="EMBL" id="LAZR01005237">
    <property type="protein sequence ID" value="KKN01662.1"/>
    <property type="molecule type" value="Genomic_DNA"/>
</dbReference>
<sequence length="106" mass="11700">MVVDAPPEFIRYQDTGCELHSACLTCPLPVCKEELTQGVQAVRAYMRNLQVQLLRDEGRTVEWIAQVMGISVSGIYKSEARKHLLGSLTVTARRATLTVAAHSTGR</sequence>
<accession>A0A0F9MQM2</accession>
<evidence type="ECO:0000313" key="1">
    <source>
        <dbReference type="EMBL" id="KKN01662.1"/>
    </source>
</evidence>
<proteinExistence type="predicted"/>
<gene>
    <name evidence="1" type="ORF">LCGC14_1125480</name>
</gene>
<organism evidence="1">
    <name type="scientific">marine sediment metagenome</name>
    <dbReference type="NCBI Taxonomy" id="412755"/>
    <lineage>
        <taxon>unclassified sequences</taxon>
        <taxon>metagenomes</taxon>
        <taxon>ecological metagenomes</taxon>
    </lineage>
</organism>
<name>A0A0F9MQM2_9ZZZZ</name>